<dbReference type="GO" id="GO:0000981">
    <property type="term" value="F:DNA-binding transcription factor activity, RNA polymerase II-specific"/>
    <property type="evidence" value="ECO:0007669"/>
    <property type="project" value="TreeGrafter"/>
</dbReference>
<dbReference type="PANTHER" id="PTHR46078">
    <property type="entry name" value="FORKHEAD BOX PROTEIN J2 FAMILY MEMBER"/>
    <property type="match status" value="1"/>
</dbReference>
<proteinExistence type="predicted"/>
<evidence type="ECO:0000256" key="3">
    <source>
        <dbReference type="ARBA" id="ARBA00023163"/>
    </source>
</evidence>
<dbReference type="PROSITE" id="PS00658">
    <property type="entry name" value="FORK_HEAD_2"/>
    <property type="match status" value="1"/>
</dbReference>
<gene>
    <name evidence="8" type="ORF">Clacol_005677</name>
</gene>
<dbReference type="Pfam" id="PF00250">
    <property type="entry name" value="Forkhead"/>
    <property type="match status" value="1"/>
</dbReference>
<comment type="subcellular location">
    <subcellularLocation>
        <location evidence="5">Nucleus</location>
    </subcellularLocation>
</comment>
<reference evidence="8" key="1">
    <citation type="submission" date="2021-10" db="EMBL/GenBank/DDBJ databases">
        <title>De novo Genome Assembly of Clathrus columnatus (Basidiomycota, Fungi) Using Illumina and Nanopore Sequence Data.</title>
        <authorList>
            <person name="Ogiso-Tanaka E."/>
            <person name="Itagaki H."/>
            <person name="Hosoya T."/>
            <person name="Hosaka K."/>
        </authorList>
    </citation>
    <scope>NUCLEOTIDE SEQUENCE</scope>
    <source>
        <strain evidence="8">MO-923</strain>
    </source>
</reference>
<evidence type="ECO:0000256" key="5">
    <source>
        <dbReference type="PROSITE-ProRule" id="PRU00089"/>
    </source>
</evidence>
<evidence type="ECO:0000313" key="9">
    <source>
        <dbReference type="Proteomes" id="UP001050691"/>
    </source>
</evidence>
<dbReference type="InterPro" id="IPR001766">
    <property type="entry name" value="Fork_head_dom"/>
</dbReference>
<comment type="caution">
    <text evidence="8">The sequence shown here is derived from an EMBL/GenBank/DDBJ whole genome shotgun (WGS) entry which is preliminary data.</text>
</comment>
<feature type="DNA-binding region" description="Fork-head" evidence="5">
    <location>
        <begin position="127"/>
        <end position="202"/>
    </location>
</feature>
<dbReference type="SMART" id="SM00339">
    <property type="entry name" value="FH"/>
    <property type="match status" value="1"/>
</dbReference>
<feature type="compositionally biased region" description="Low complexity" evidence="6">
    <location>
        <begin position="249"/>
        <end position="263"/>
    </location>
</feature>
<dbReference type="InterPro" id="IPR036390">
    <property type="entry name" value="WH_DNA-bd_sf"/>
</dbReference>
<organism evidence="8 9">
    <name type="scientific">Clathrus columnatus</name>
    <dbReference type="NCBI Taxonomy" id="1419009"/>
    <lineage>
        <taxon>Eukaryota</taxon>
        <taxon>Fungi</taxon>
        <taxon>Dikarya</taxon>
        <taxon>Basidiomycota</taxon>
        <taxon>Agaricomycotina</taxon>
        <taxon>Agaricomycetes</taxon>
        <taxon>Phallomycetidae</taxon>
        <taxon>Phallales</taxon>
        <taxon>Clathraceae</taxon>
        <taxon>Clathrus</taxon>
    </lineage>
</organism>
<evidence type="ECO:0000256" key="2">
    <source>
        <dbReference type="ARBA" id="ARBA00023125"/>
    </source>
</evidence>
<evidence type="ECO:0000256" key="4">
    <source>
        <dbReference type="ARBA" id="ARBA00023242"/>
    </source>
</evidence>
<name>A0AAV5AA10_9AGAM</name>
<evidence type="ECO:0000313" key="8">
    <source>
        <dbReference type="EMBL" id="GJJ11444.1"/>
    </source>
</evidence>
<dbReference type="Proteomes" id="UP001050691">
    <property type="component" value="Unassembled WGS sequence"/>
</dbReference>
<keyword evidence="9" id="KW-1185">Reference proteome</keyword>
<dbReference type="GO" id="GO:0000978">
    <property type="term" value="F:RNA polymerase II cis-regulatory region sequence-specific DNA binding"/>
    <property type="evidence" value="ECO:0007669"/>
    <property type="project" value="TreeGrafter"/>
</dbReference>
<protein>
    <recommendedName>
        <fullName evidence="7">Fork-head domain-containing protein</fullName>
    </recommendedName>
</protein>
<accession>A0AAV5AA10</accession>
<dbReference type="Gene3D" id="1.10.10.10">
    <property type="entry name" value="Winged helix-like DNA-binding domain superfamily/Winged helix DNA-binding domain"/>
    <property type="match status" value="1"/>
</dbReference>
<dbReference type="PROSITE" id="PS50039">
    <property type="entry name" value="FORK_HEAD_3"/>
    <property type="match status" value="1"/>
</dbReference>
<dbReference type="EMBL" id="BPWL01000006">
    <property type="protein sequence ID" value="GJJ11444.1"/>
    <property type="molecule type" value="Genomic_DNA"/>
</dbReference>
<dbReference type="SUPFAM" id="SSF46785">
    <property type="entry name" value="Winged helix' DNA-binding domain"/>
    <property type="match status" value="1"/>
</dbReference>
<evidence type="ECO:0000256" key="6">
    <source>
        <dbReference type="SAM" id="MobiDB-lite"/>
    </source>
</evidence>
<dbReference type="InterPro" id="IPR045912">
    <property type="entry name" value="FOXJ2/3-like"/>
</dbReference>
<dbReference type="PANTHER" id="PTHR46078:SF2">
    <property type="entry name" value="FORK-HEAD DOMAIN-CONTAINING PROTEIN"/>
    <property type="match status" value="1"/>
</dbReference>
<keyword evidence="1" id="KW-0805">Transcription regulation</keyword>
<dbReference type="InterPro" id="IPR030456">
    <property type="entry name" value="TF_fork_head_CS_2"/>
</dbReference>
<dbReference type="GO" id="GO:0005634">
    <property type="term" value="C:nucleus"/>
    <property type="evidence" value="ECO:0007669"/>
    <property type="project" value="UniProtKB-SubCell"/>
</dbReference>
<feature type="domain" description="Fork-head" evidence="7">
    <location>
        <begin position="127"/>
        <end position="202"/>
    </location>
</feature>
<evidence type="ECO:0000259" key="7">
    <source>
        <dbReference type="PROSITE" id="PS50039"/>
    </source>
</evidence>
<dbReference type="InterPro" id="IPR036388">
    <property type="entry name" value="WH-like_DNA-bd_sf"/>
</dbReference>
<feature type="region of interest" description="Disordered" evidence="6">
    <location>
        <begin position="190"/>
        <end position="278"/>
    </location>
</feature>
<keyword evidence="4 5" id="KW-0539">Nucleus</keyword>
<keyword evidence="3" id="KW-0804">Transcription</keyword>
<dbReference type="CDD" id="cd00059">
    <property type="entry name" value="FH_FOX"/>
    <property type="match status" value="1"/>
</dbReference>
<keyword evidence="2 5" id="KW-0238">DNA-binding</keyword>
<evidence type="ECO:0000256" key="1">
    <source>
        <dbReference type="ARBA" id="ARBA00023015"/>
    </source>
</evidence>
<sequence>MNISQEPGPSDYSRDEFATSDCQDHTFINENEFYFEPENEDRGSNSEPQLANLRAQEDEYDTFEEDIFNLSHFKPAGTKKSRDYYPLKHHQLMFDAWEAAYPDNPIPGAGGTLADLQDGDPNHKGGRPPHGMRFIIECAIYGSPEQRLTLREIQIAMVRRFAWFSDLNNRGWQNSVRHALSRLTDFKRLERPQKDGDPGAWWIRTSKDPPNIKPFVRSDKRAHRPPPVAGKSGRKPKPQVWSDMTAILPSSSPSSSNQASQNNDPYSTAQRSEDAPRVGSLGNHYNFLQLAPFVYPATPDYSLPTLSSTGLLG</sequence>
<dbReference type="AlphaFoldDB" id="A0AAV5AA10"/>